<evidence type="ECO:0008006" key="3">
    <source>
        <dbReference type="Google" id="ProtNLM"/>
    </source>
</evidence>
<reference evidence="1 2" key="1">
    <citation type="journal article" date="2010" name="J. Bacteriol.">
        <title>Genome sequence of Lentisphaera araneosa HTCC2155T, the type species of the order Lentisphaerales in the phylum Lentisphaerae.</title>
        <authorList>
            <person name="Thrash J.C."/>
            <person name="Cho J.C."/>
            <person name="Vergin K.L."/>
            <person name="Morris R.M."/>
            <person name="Giovannoni S.J."/>
        </authorList>
    </citation>
    <scope>NUCLEOTIDE SEQUENCE [LARGE SCALE GENOMIC DNA]</scope>
    <source>
        <strain evidence="1 2">HTCC2155</strain>
    </source>
</reference>
<dbReference type="Proteomes" id="UP000004947">
    <property type="component" value="Unassembled WGS sequence"/>
</dbReference>
<evidence type="ECO:0000313" key="1">
    <source>
        <dbReference type="EMBL" id="EDM29143.1"/>
    </source>
</evidence>
<accession>A6DG26</accession>
<keyword evidence="2" id="KW-1185">Reference proteome</keyword>
<name>A6DG26_9BACT</name>
<organism evidence="1 2">
    <name type="scientific">Lentisphaera araneosa HTCC2155</name>
    <dbReference type="NCBI Taxonomy" id="313628"/>
    <lineage>
        <taxon>Bacteria</taxon>
        <taxon>Pseudomonadati</taxon>
        <taxon>Lentisphaerota</taxon>
        <taxon>Lentisphaeria</taxon>
        <taxon>Lentisphaerales</taxon>
        <taxon>Lentisphaeraceae</taxon>
        <taxon>Lentisphaera</taxon>
    </lineage>
</organism>
<dbReference type="eggNOG" id="COG3828">
    <property type="taxonomic scope" value="Bacteria"/>
</dbReference>
<dbReference type="AlphaFoldDB" id="A6DG26"/>
<proteinExistence type="predicted"/>
<dbReference type="STRING" id="313628.LNTAR_22174"/>
<dbReference type="InterPro" id="IPR029062">
    <property type="entry name" value="Class_I_gatase-like"/>
</dbReference>
<comment type="caution">
    <text evidence="1">The sequence shown here is derived from an EMBL/GenBank/DDBJ whole genome shotgun (WGS) entry which is preliminary data.</text>
</comment>
<dbReference type="Gene3D" id="3.40.50.880">
    <property type="match status" value="1"/>
</dbReference>
<dbReference type="SUPFAM" id="SSF52317">
    <property type="entry name" value="Class I glutamine amidotransferase-like"/>
    <property type="match status" value="1"/>
</dbReference>
<gene>
    <name evidence="1" type="ORF">LNTAR_22174</name>
</gene>
<dbReference type="EMBL" id="ABCK01000002">
    <property type="protein sequence ID" value="EDM29143.1"/>
    <property type="molecule type" value="Genomic_DNA"/>
</dbReference>
<evidence type="ECO:0000313" key="2">
    <source>
        <dbReference type="Proteomes" id="UP000004947"/>
    </source>
</evidence>
<protein>
    <recommendedName>
        <fullName evidence="3">ThuA-like domain-containing protein</fullName>
    </recommendedName>
</protein>
<sequence>MIVRTQIKNLSFQKMEILFNKLSMRPLSLKNYKSKPEVSAVPLKFLLLFLSCFTLFADDKILKFEGKAGAKTIVLVAGDEEYRTEESMPMLGKILAKHHGFNCIVLFSWDHQGKYIDPNGQTNVKGWNYLNDADLMIIGTRFRRPNEADRRHIAQFLKAGKPIIGIRTSTHGFKGKEEITKGLTLDQFGPKIIGEGWVSHHGRHKGQGARGVIEAANANHPILNSVKDVFGPSDVYGVRNLTDKDTILMRGAVTQTLAPDSKNVPGKQNNPMQPLAWLHPYQVEGGKAGLTFTTTMGASVDLVSEDLRRMLINANYFLLKKDVPQKAKVDYIDPFYPGFYGFDRKVWKQRKLNTATFSLGQSPYYPDVPKSPKWPFRTTPSEKVVEIPAQKKK</sequence>